<keyword evidence="5" id="KW-1185">Reference proteome</keyword>
<dbReference type="Pfam" id="PF00440">
    <property type="entry name" value="TetR_N"/>
    <property type="match status" value="1"/>
</dbReference>
<dbReference type="Proteomes" id="UP001183390">
    <property type="component" value="Unassembled WGS sequence"/>
</dbReference>
<feature type="DNA-binding region" description="H-T-H motif" evidence="2">
    <location>
        <begin position="41"/>
        <end position="60"/>
    </location>
</feature>
<comment type="caution">
    <text evidence="4">The sequence shown here is derived from an EMBL/GenBank/DDBJ whole genome shotgun (WGS) entry which is preliminary data.</text>
</comment>
<dbReference type="RefSeq" id="WP_311509829.1">
    <property type="nucleotide sequence ID" value="NZ_JAVREP010000001.1"/>
</dbReference>
<dbReference type="PROSITE" id="PS50977">
    <property type="entry name" value="HTH_TETR_2"/>
    <property type="match status" value="1"/>
</dbReference>
<dbReference type="InterPro" id="IPR009057">
    <property type="entry name" value="Homeodomain-like_sf"/>
</dbReference>
<dbReference type="PANTHER" id="PTHR30055">
    <property type="entry name" value="HTH-TYPE TRANSCRIPTIONAL REGULATOR RUTR"/>
    <property type="match status" value="1"/>
</dbReference>
<proteinExistence type="predicted"/>
<evidence type="ECO:0000256" key="2">
    <source>
        <dbReference type="PROSITE-ProRule" id="PRU00335"/>
    </source>
</evidence>
<dbReference type="InterPro" id="IPR001647">
    <property type="entry name" value="HTH_TetR"/>
</dbReference>
<dbReference type="PANTHER" id="PTHR30055:SF226">
    <property type="entry name" value="HTH-TYPE TRANSCRIPTIONAL REGULATOR PKSA"/>
    <property type="match status" value="1"/>
</dbReference>
<protein>
    <submittedName>
        <fullName evidence="4">TetR/AcrR family transcriptional regulator</fullName>
    </submittedName>
</protein>
<evidence type="ECO:0000259" key="3">
    <source>
        <dbReference type="PROSITE" id="PS50977"/>
    </source>
</evidence>
<evidence type="ECO:0000256" key="1">
    <source>
        <dbReference type="ARBA" id="ARBA00023125"/>
    </source>
</evidence>
<name>A0ABU2M309_9ACTN</name>
<evidence type="ECO:0000313" key="5">
    <source>
        <dbReference type="Proteomes" id="UP001183390"/>
    </source>
</evidence>
<feature type="domain" description="HTH tetR-type" evidence="3">
    <location>
        <begin position="18"/>
        <end position="78"/>
    </location>
</feature>
<dbReference type="InterPro" id="IPR050109">
    <property type="entry name" value="HTH-type_TetR-like_transc_reg"/>
</dbReference>
<gene>
    <name evidence="4" type="ORF">RM479_01250</name>
</gene>
<sequence>MNDRPIPPATDRREALKSRHRRAIIDAAAALTAERGDTGFTVEQLAERADVSRRTVFNHFRSLDDILLEVFGRMLEEIVDGIGANLDAADDGTDDGANIFDSLADAIRDTDLLTPITRLRHFAGQGDGTPSASRAALFERAMTDVGTRLSAIVMRRHPRADPLVVDLMCGAVIGGGAVIVEHWERITGGALDDASRRVWSTLLERILTVTRDGYGSVGTT</sequence>
<accession>A0ABU2M309</accession>
<keyword evidence="1 2" id="KW-0238">DNA-binding</keyword>
<dbReference type="SUPFAM" id="SSF46689">
    <property type="entry name" value="Homeodomain-like"/>
    <property type="match status" value="1"/>
</dbReference>
<dbReference type="Gene3D" id="1.10.357.10">
    <property type="entry name" value="Tetracycline Repressor, domain 2"/>
    <property type="match status" value="1"/>
</dbReference>
<evidence type="ECO:0000313" key="4">
    <source>
        <dbReference type="EMBL" id="MDT0327031.1"/>
    </source>
</evidence>
<dbReference type="EMBL" id="JAVREP010000001">
    <property type="protein sequence ID" value="MDT0327031.1"/>
    <property type="molecule type" value="Genomic_DNA"/>
</dbReference>
<reference evidence="5" key="1">
    <citation type="submission" date="2023-07" db="EMBL/GenBank/DDBJ databases">
        <title>30 novel species of actinomycetes from the DSMZ collection.</title>
        <authorList>
            <person name="Nouioui I."/>
        </authorList>
    </citation>
    <scope>NUCLEOTIDE SEQUENCE [LARGE SCALE GENOMIC DNA]</scope>
    <source>
        <strain evidence="5">DSM 44743</strain>
    </source>
</reference>
<dbReference type="PRINTS" id="PR00455">
    <property type="entry name" value="HTHTETR"/>
</dbReference>
<organism evidence="4 5">
    <name type="scientific">Nocardiopsis lambiniae</name>
    <dbReference type="NCBI Taxonomy" id="3075539"/>
    <lineage>
        <taxon>Bacteria</taxon>
        <taxon>Bacillati</taxon>
        <taxon>Actinomycetota</taxon>
        <taxon>Actinomycetes</taxon>
        <taxon>Streptosporangiales</taxon>
        <taxon>Nocardiopsidaceae</taxon>
        <taxon>Nocardiopsis</taxon>
    </lineage>
</organism>